<organism evidence="2 3">
    <name type="scientific">Paenibacillus sophorae</name>
    <dbReference type="NCBI Taxonomy" id="1333845"/>
    <lineage>
        <taxon>Bacteria</taxon>
        <taxon>Bacillati</taxon>
        <taxon>Bacillota</taxon>
        <taxon>Bacilli</taxon>
        <taxon>Bacillales</taxon>
        <taxon>Paenibacillaceae</taxon>
        <taxon>Paenibacillus</taxon>
    </lineage>
</organism>
<dbReference type="EMBL" id="FODH01000001">
    <property type="protein sequence ID" value="SEN42309.1"/>
    <property type="molecule type" value="Genomic_DNA"/>
</dbReference>
<dbReference type="RefSeq" id="WP_036587990.1">
    <property type="nucleotide sequence ID" value="NZ_CP076607.1"/>
</dbReference>
<evidence type="ECO:0000313" key="3">
    <source>
        <dbReference type="Proteomes" id="UP000198809"/>
    </source>
</evidence>
<keyword evidence="4" id="KW-1185">Reference proteome</keyword>
<accession>A0A1H8GES4</accession>
<dbReference type="EMBL" id="CP076607">
    <property type="protein sequence ID" value="QWU14193.1"/>
    <property type="molecule type" value="Genomic_DNA"/>
</dbReference>
<evidence type="ECO:0000313" key="1">
    <source>
        <dbReference type="EMBL" id="QWU14193.1"/>
    </source>
</evidence>
<gene>
    <name evidence="1" type="ORF">KP014_19980</name>
    <name evidence="2" type="ORF">SAMN04487895_101483</name>
</gene>
<sequence>MEVVKARLRKGKDEDIKEGMMNLPPHYDHSDVVRDALRLLLFGTTPKTYTFVEVRENQNNETFMLTKTDVSDEEIESNLDELIMGF</sequence>
<dbReference type="Proteomes" id="UP000198809">
    <property type="component" value="Unassembled WGS sequence"/>
</dbReference>
<dbReference type="STRING" id="1333845.SAMN04487895_101483"/>
<evidence type="ECO:0000313" key="4">
    <source>
        <dbReference type="Proteomes" id="UP000683429"/>
    </source>
</evidence>
<evidence type="ECO:0000313" key="2">
    <source>
        <dbReference type="EMBL" id="SEN42309.1"/>
    </source>
</evidence>
<reference evidence="2 3" key="1">
    <citation type="submission" date="2016-10" db="EMBL/GenBank/DDBJ databases">
        <authorList>
            <person name="de Groot N.N."/>
        </authorList>
    </citation>
    <scope>NUCLEOTIDE SEQUENCE [LARGE SCALE GENOMIC DNA]</scope>
    <source>
        <strain evidence="2 3">CGMCC 1.10238</strain>
    </source>
</reference>
<reference evidence="1 4" key="2">
    <citation type="submission" date="2021-06" db="EMBL/GenBank/DDBJ databases">
        <title>Whole genome sequence of Paenibacillus sophorae DSM23020 for comparative genomics.</title>
        <authorList>
            <person name="Kim M.-J."/>
            <person name="Lee G."/>
            <person name="Shin J.-H."/>
        </authorList>
    </citation>
    <scope>NUCLEOTIDE SEQUENCE [LARGE SCALE GENOMIC DNA]</scope>
    <source>
        <strain evidence="1 4">DSM 23020</strain>
    </source>
</reference>
<dbReference type="OrthoDB" id="2665593at2"/>
<dbReference type="AlphaFoldDB" id="A0A1H8GES4"/>
<name>A0A1H8GES4_9BACL</name>
<dbReference type="Proteomes" id="UP000683429">
    <property type="component" value="Chromosome"/>
</dbReference>
<protein>
    <submittedName>
        <fullName evidence="2">Uncharacterized protein</fullName>
    </submittedName>
</protein>
<proteinExistence type="predicted"/>